<evidence type="ECO:0000313" key="1">
    <source>
        <dbReference type="EMBL" id="KAK9922215.1"/>
    </source>
</evidence>
<protein>
    <submittedName>
        <fullName evidence="1">Uncharacterized protein</fullName>
    </submittedName>
</protein>
<reference evidence="1 2" key="1">
    <citation type="journal article" date="2023" name="G3 (Bethesda)">
        <title>A chromosome-length genome assembly and annotation of blackberry (Rubus argutus, cv. 'Hillquist').</title>
        <authorList>
            <person name="Bruna T."/>
            <person name="Aryal R."/>
            <person name="Dudchenko O."/>
            <person name="Sargent D.J."/>
            <person name="Mead D."/>
            <person name="Buti M."/>
            <person name="Cavallini A."/>
            <person name="Hytonen T."/>
            <person name="Andres J."/>
            <person name="Pham M."/>
            <person name="Weisz D."/>
            <person name="Mascagni F."/>
            <person name="Usai G."/>
            <person name="Natali L."/>
            <person name="Bassil N."/>
            <person name="Fernandez G.E."/>
            <person name="Lomsadze A."/>
            <person name="Armour M."/>
            <person name="Olukolu B."/>
            <person name="Poorten T."/>
            <person name="Britton C."/>
            <person name="Davik J."/>
            <person name="Ashrafi H."/>
            <person name="Aiden E.L."/>
            <person name="Borodovsky M."/>
            <person name="Worthington M."/>
        </authorList>
    </citation>
    <scope>NUCLEOTIDE SEQUENCE [LARGE SCALE GENOMIC DNA]</scope>
    <source>
        <strain evidence="1">PI 553951</strain>
    </source>
</reference>
<gene>
    <name evidence="1" type="ORF">M0R45_030690</name>
</gene>
<organism evidence="1 2">
    <name type="scientific">Rubus argutus</name>
    <name type="common">Southern blackberry</name>
    <dbReference type="NCBI Taxonomy" id="59490"/>
    <lineage>
        <taxon>Eukaryota</taxon>
        <taxon>Viridiplantae</taxon>
        <taxon>Streptophyta</taxon>
        <taxon>Embryophyta</taxon>
        <taxon>Tracheophyta</taxon>
        <taxon>Spermatophyta</taxon>
        <taxon>Magnoliopsida</taxon>
        <taxon>eudicotyledons</taxon>
        <taxon>Gunneridae</taxon>
        <taxon>Pentapetalae</taxon>
        <taxon>rosids</taxon>
        <taxon>fabids</taxon>
        <taxon>Rosales</taxon>
        <taxon>Rosaceae</taxon>
        <taxon>Rosoideae</taxon>
        <taxon>Rosoideae incertae sedis</taxon>
        <taxon>Rubus</taxon>
    </lineage>
</organism>
<proteinExistence type="predicted"/>
<comment type="caution">
    <text evidence="1">The sequence shown here is derived from an EMBL/GenBank/DDBJ whole genome shotgun (WGS) entry which is preliminary data.</text>
</comment>
<dbReference type="EMBL" id="JBEDUW010000006">
    <property type="protein sequence ID" value="KAK9922215.1"/>
    <property type="molecule type" value="Genomic_DNA"/>
</dbReference>
<keyword evidence="2" id="KW-1185">Reference proteome</keyword>
<dbReference type="Proteomes" id="UP001457282">
    <property type="component" value="Unassembled WGS sequence"/>
</dbReference>
<name>A0AAW1WG37_RUBAR</name>
<evidence type="ECO:0000313" key="2">
    <source>
        <dbReference type="Proteomes" id="UP001457282"/>
    </source>
</evidence>
<accession>A0AAW1WG37</accession>
<dbReference type="AlphaFoldDB" id="A0AAW1WG37"/>
<sequence length="117" mass="12848">MAAFFLKSIEPLFTIIIHHGALQPSIPQVSIAAIFNSSIPNLSWHPTPATMATQISRIATNPPASSQAINHSSCNINHNSNTNPTSPFTTVAPSHRYRQAQKSQLLRWSLSLNRTSF</sequence>